<comment type="caution">
    <text evidence="1">The sequence shown here is derived from an EMBL/GenBank/DDBJ whole genome shotgun (WGS) entry which is preliminary data.</text>
</comment>
<protein>
    <submittedName>
        <fullName evidence="1">Uncharacterized protein</fullName>
    </submittedName>
</protein>
<reference evidence="1" key="1">
    <citation type="submission" date="2021-01" db="EMBL/GenBank/DDBJ databases">
        <authorList>
            <consortium name="Genoscope - CEA"/>
            <person name="William W."/>
        </authorList>
    </citation>
    <scope>NUCLEOTIDE SEQUENCE</scope>
</reference>
<dbReference type="Proteomes" id="UP000683925">
    <property type="component" value="Unassembled WGS sequence"/>
</dbReference>
<proteinExistence type="predicted"/>
<dbReference type="AlphaFoldDB" id="A0A8S1Y543"/>
<dbReference type="EMBL" id="CAJJDP010000145">
    <property type="protein sequence ID" value="CAD8208353.1"/>
    <property type="molecule type" value="Genomic_DNA"/>
</dbReference>
<name>A0A8S1Y543_PAROT</name>
<evidence type="ECO:0000313" key="2">
    <source>
        <dbReference type="Proteomes" id="UP000683925"/>
    </source>
</evidence>
<organism evidence="1 2">
    <name type="scientific">Paramecium octaurelia</name>
    <dbReference type="NCBI Taxonomy" id="43137"/>
    <lineage>
        <taxon>Eukaryota</taxon>
        <taxon>Sar</taxon>
        <taxon>Alveolata</taxon>
        <taxon>Ciliophora</taxon>
        <taxon>Intramacronucleata</taxon>
        <taxon>Oligohymenophorea</taxon>
        <taxon>Peniculida</taxon>
        <taxon>Parameciidae</taxon>
        <taxon>Paramecium</taxon>
    </lineage>
</organism>
<sequence>MEIKSLRNKKLGCKGKYSTKQTVDYNDKFMKDSTYINRSINERAKQSAVFLQNSSTYNIKNVRLQQVTFCRLKI</sequence>
<keyword evidence="2" id="KW-1185">Reference proteome</keyword>
<accession>A0A8S1Y543</accession>
<evidence type="ECO:0000313" key="1">
    <source>
        <dbReference type="EMBL" id="CAD8208353.1"/>
    </source>
</evidence>
<gene>
    <name evidence="1" type="ORF">POCTA_138.1.T1440010</name>
</gene>